<accession>A0A7W9VVN3</accession>
<dbReference type="RefSeq" id="WP_183828710.1">
    <property type="nucleotide sequence ID" value="NZ_JACHEU010000001.1"/>
</dbReference>
<gene>
    <name evidence="1" type="ORF">HNR59_001735</name>
</gene>
<evidence type="ECO:0000313" key="1">
    <source>
        <dbReference type="EMBL" id="MBB6012390.1"/>
    </source>
</evidence>
<dbReference type="EMBL" id="JACHEU010000001">
    <property type="protein sequence ID" value="MBB6012390.1"/>
    <property type="molecule type" value="Genomic_DNA"/>
</dbReference>
<proteinExistence type="predicted"/>
<evidence type="ECO:0008006" key="3">
    <source>
        <dbReference type="Google" id="ProtNLM"/>
    </source>
</evidence>
<organism evidence="1 2">
    <name type="scientific">Aquamicrobium lusatiense</name>
    <dbReference type="NCBI Taxonomy" id="89772"/>
    <lineage>
        <taxon>Bacteria</taxon>
        <taxon>Pseudomonadati</taxon>
        <taxon>Pseudomonadota</taxon>
        <taxon>Alphaproteobacteria</taxon>
        <taxon>Hyphomicrobiales</taxon>
        <taxon>Phyllobacteriaceae</taxon>
        <taxon>Aquamicrobium</taxon>
    </lineage>
</organism>
<dbReference type="Proteomes" id="UP000533306">
    <property type="component" value="Unassembled WGS sequence"/>
</dbReference>
<dbReference type="AlphaFoldDB" id="A0A7W9VVN3"/>
<name>A0A7W9VVN3_9HYPH</name>
<comment type="caution">
    <text evidence="1">The sequence shown here is derived from an EMBL/GenBank/DDBJ whole genome shotgun (WGS) entry which is preliminary data.</text>
</comment>
<reference evidence="1 2" key="1">
    <citation type="submission" date="2020-08" db="EMBL/GenBank/DDBJ databases">
        <title>Genomic Encyclopedia of Type Strains, Phase IV (KMG-IV): sequencing the most valuable type-strain genomes for metagenomic binning, comparative biology and taxonomic classification.</title>
        <authorList>
            <person name="Goeker M."/>
        </authorList>
    </citation>
    <scope>NUCLEOTIDE SEQUENCE [LARGE SCALE GENOMIC DNA]</scope>
    <source>
        <strain evidence="1 2">DSM 11099</strain>
    </source>
</reference>
<sequence>MFSSLAPVLVSLGAPILGSILRTHIGGVAGEASARVIEALAHALGSEPTPEAVKKAIEADADAAAKVQSIERERSAEWVAYLTMATSQRNQMLDREDERGAVFSWGWRPAMSWMLLFLWSWNGVILPVTNATAGTSIVPIPWEHLLGFAGLWLAIYGGGHTIKSVLGK</sequence>
<keyword evidence="2" id="KW-1185">Reference proteome</keyword>
<evidence type="ECO:0000313" key="2">
    <source>
        <dbReference type="Proteomes" id="UP000533306"/>
    </source>
</evidence>
<protein>
    <recommendedName>
        <fullName evidence="3">Holin of 3TMs, for gene-transfer release</fullName>
    </recommendedName>
</protein>